<dbReference type="InterPro" id="IPR000834">
    <property type="entry name" value="Peptidase_M14"/>
</dbReference>
<protein>
    <submittedName>
        <fullName evidence="3">Peptidase_M14 domain-containing protein</fullName>
    </submittedName>
</protein>
<organism evidence="3 4">
    <name type="scientific">Haematococcus lacustris</name>
    <name type="common">Green alga</name>
    <name type="synonym">Haematococcus pluvialis</name>
    <dbReference type="NCBI Taxonomy" id="44745"/>
    <lineage>
        <taxon>Eukaryota</taxon>
        <taxon>Viridiplantae</taxon>
        <taxon>Chlorophyta</taxon>
        <taxon>core chlorophytes</taxon>
        <taxon>Chlorophyceae</taxon>
        <taxon>CS clade</taxon>
        <taxon>Chlamydomonadales</taxon>
        <taxon>Haematococcaceae</taxon>
        <taxon>Haematococcus</taxon>
    </lineage>
</organism>
<dbReference type="AlphaFoldDB" id="A0A6A0AFP1"/>
<comment type="caution">
    <text evidence="3">The sequence shown here is derived from an EMBL/GenBank/DDBJ whole genome shotgun (WGS) entry which is preliminary data.</text>
</comment>
<evidence type="ECO:0000256" key="1">
    <source>
        <dbReference type="ARBA" id="ARBA00005988"/>
    </source>
</evidence>
<dbReference type="GO" id="GO:0006508">
    <property type="term" value="P:proteolysis"/>
    <property type="evidence" value="ECO:0007669"/>
    <property type="project" value="InterPro"/>
</dbReference>
<reference evidence="3 4" key="1">
    <citation type="submission" date="2020-02" db="EMBL/GenBank/DDBJ databases">
        <title>Draft genome sequence of Haematococcus lacustris strain NIES-144.</title>
        <authorList>
            <person name="Morimoto D."/>
            <person name="Nakagawa S."/>
            <person name="Yoshida T."/>
            <person name="Sawayama S."/>
        </authorList>
    </citation>
    <scope>NUCLEOTIDE SEQUENCE [LARGE SCALE GENOMIC DNA]</scope>
    <source>
        <strain evidence="3 4">NIES-144</strain>
    </source>
</reference>
<evidence type="ECO:0000313" key="4">
    <source>
        <dbReference type="Proteomes" id="UP000485058"/>
    </source>
</evidence>
<dbReference type="Pfam" id="PF00246">
    <property type="entry name" value="Peptidase_M14"/>
    <property type="match status" value="1"/>
</dbReference>
<dbReference type="SUPFAM" id="SSF53187">
    <property type="entry name" value="Zn-dependent exopeptidases"/>
    <property type="match status" value="1"/>
</dbReference>
<sequence>MAWQPEDPSSEVYGGPHPLSEPLTRKLKALAEHWRPLGLINVHSGESAAYSP</sequence>
<keyword evidence="4" id="KW-1185">Reference proteome</keyword>
<dbReference type="Gene3D" id="3.40.630.10">
    <property type="entry name" value="Zn peptidases"/>
    <property type="match status" value="1"/>
</dbReference>
<evidence type="ECO:0000313" key="3">
    <source>
        <dbReference type="EMBL" id="GFH31720.1"/>
    </source>
</evidence>
<feature type="domain" description="Peptidase M14" evidence="2">
    <location>
        <begin position="4"/>
        <end position="52"/>
    </location>
</feature>
<feature type="non-terminal residue" evidence="3">
    <location>
        <position position="1"/>
    </location>
</feature>
<dbReference type="Proteomes" id="UP000485058">
    <property type="component" value="Unassembled WGS sequence"/>
</dbReference>
<comment type="similarity">
    <text evidence="1">Belongs to the peptidase M14 family.</text>
</comment>
<name>A0A6A0AFP1_HAELA</name>
<dbReference type="GO" id="GO:0004181">
    <property type="term" value="F:metallocarboxypeptidase activity"/>
    <property type="evidence" value="ECO:0007669"/>
    <property type="project" value="InterPro"/>
</dbReference>
<accession>A0A6A0AFP1</accession>
<evidence type="ECO:0000259" key="2">
    <source>
        <dbReference type="Pfam" id="PF00246"/>
    </source>
</evidence>
<gene>
    <name evidence="3" type="ORF">HaLaN_30816</name>
</gene>
<dbReference type="GO" id="GO:0008270">
    <property type="term" value="F:zinc ion binding"/>
    <property type="evidence" value="ECO:0007669"/>
    <property type="project" value="InterPro"/>
</dbReference>
<dbReference type="EMBL" id="BLLF01005870">
    <property type="protein sequence ID" value="GFH31720.1"/>
    <property type="molecule type" value="Genomic_DNA"/>
</dbReference>
<proteinExistence type="inferred from homology"/>
<feature type="non-terminal residue" evidence="3">
    <location>
        <position position="52"/>
    </location>
</feature>